<dbReference type="EMBL" id="SDAM02000027">
    <property type="protein sequence ID" value="KAH6836089.1"/>
    <property type="molecule type" value="Genomic_DNA"/>
</dbReference>
<proteinExistence type="predicted"/>
<reference evidence="1 2" key="1">
    <citation type="journal article" date="2021" name="Nat. Commun.">
        <title>Incipient diploidization of the medicinal plant Perilla within 10,000 years.</title>
        <authorList>
            <person name="Zhang Y."/>
            <person name="Shen Q."/>
            <person name="Leng L."/>
            <person name="Zhang D."/>
            <person name="Chen S."/>
            <person name="Shi Y."/>
            <person name="Ning Z."/>
            <person name="Chen S."/>
        </authorList>
    </citation>
    <scope>NUCLEOTIDE SEQUENCE [LARGE SCALE GENOMIC DNA]</scope>
    <source>
        <strain evidence="2">cv. PC099</strain>
    </source>
</reference>
<keyword evidence="2" id="KW-1185">Reference proteome</keyword>
<sequence length="213" mass="23504">MGNVYDRRRHHQLLHHKTTIFLPMFCRLSLKDINLSSRRRDSSLSDEPSSPKVSCMGQVKRSNRVIGLPAASADTTTATHGHHKYSKLKKLFSSKTLFPPATSSLPTATLACATSAGGRSGSKSCRSSKEVCVDNLRRLKLKKDCEQAYVKVVDVGELDPPLPVLKRVAPPPGVGRDEVNIWKRRFDGAALKTLQIENVHLPNSNIKSQLPTV</sequence>
<protein>
    <submittedName>
        <fullName evidence="1">Uncharacterized protein</fullName>
    </submittedName>
</protein>
<dbReference type="PANTHER" id="PTHR36323:SF1">
    <property type="entry name" value="MYOTUBULARIN-LIKE PROTEIN"/>
    <property type="match status" value="1"/>
</dbReference>
<name>A0AAD4JMK5_PERFH</name>
<accession>A0AAD4JMK5</accession>
<dbReference type="AlphaFoldDB" id="A0AAD4JMK5"/>
<evidence type="ECO:0000313" key="2">
    <source>
        <dbReference type="Proteomes" id="UP001190926"/>
    </source>
</evidence>
<gene>
    <name evidence="1" type="ORF">C2S53_012057</name>
</gene>
<comment type="caution">
    <text evidence="1">The sequence shown here is derived from an EMBL/GenBank/DDBJ whole genome shotgun (WGS) entry which is preliminary data.</text>
</comment>
<organism evidence="1 2">
    <name type="scientific">Perilla frutescens var. hirtella</name>
    <name type="common">Perilla citriodora</name>
    <name type="synonym">Perilla setoyensis</name>
    <dbReference type="NCBI Taxonomy" id="608512"/>
    <lineage>
        <taxon>Eukaryota</taxon>
        <taxon>Viridiplantae</taxon>
        <taxon>Streptophyta</taxon>
        <taxon>Embryophyta</taxon>
        <taxon>Tracheophyta</taxon>
        <taxon>Spermatophyta</taxon>
        <taxon>Magnoliopsida</taxon>
        <taxon>eudicotyledons</taxon>
        <taxon>Gunneridae</taxon>
        <taxon>Pentapetalae</taxon>
        <taxon>asterids</taxon>
        <taxon>lamiids</taxon>
        <taxon>Lamiales</taxon>
        <taxon>Lamiaceae</taxon>
        <taxon>Nepetoideae</taxon>
        <taxon>Elsholtzieae</taxon>
        <taxon>Perilla</taxon>
    </lineage>
</organism>
<evidence type="ECO:0000313" key="1">
    <source>
        <dbReference type="EMBL" id="KAH6836089.1"/>
    </source>
</evidence>
<dbReference type="Proteomes" id="UP001190926">
    <property type="component" value="Unassembled WGS sequence"/>
</dbReference>
<dbReference type="PANTHER" id="PTHR36323">
    <property type="entry name" value="MYOTUBULARIN-LIKE PROTEIN"/>
    <property type="match status" value="1"/>
</dbReference>